<dbReference type="PROSITE" id="PS51417">
    <property type="entry name" value="ARF"/>
    <property type="match status" value="1"/>
</dbReference>
<dbReference type="AlphaFoldDB" id="A0A0M0JB11"/>
<dbReference type="OrthoDB" id="2011769at2759"/>
<comment type="caution">
    <text evidence="5">The sequence shown here is derived from an EMBL/GenBank/DDBJ whole genome shotgun (WGS) entry which is preliminary data.</text>
</comment>
<protein>
    <submittedName>
        <fullName evidence="5">Arl8-family small gtpase</fullName>
    </submittedName>
</protein>
<keyword evidence="2 3" id="KW-0342">GTP-binding</keyword>
<feature type="binding site" evidence="3">
    <location>
        <begin position="137"/>
        <end position="140"/>
    </location>
    <ligand>
        <name>GTP</name>
        <dbReference type="ChEBI" id="CHEBI:37565"/>
    </ligand>
</feature>
<evidence type="ECO:0000256" key="2">
    <source>
        <dbReference type="ARBA" id="ARBA00023134"/>
    </source>
</evidence>
<proteinExistence type="predicted"/>
<keyword evidence="4" id="KW-0479">Metal-binding</keyword>
<feature type="binding site" evidence="4">
    <location>
        <position position="59"/>
    </location>
    <ligand>
        <name>Mg(2+)</name>
        <dbReference type="ChEBI" id="CHEBI:18420"/>
    </ligand>
</feature>
<evidence type="ECO:0000256" key="4">
    <source>
        <dbReference type="PIRSR" id="PIRSR606689-2"/>
    </source>
</evidence>
<dbReference type="InterPro" id="IPR006689">
    <property type="entry name" value="Small_GTPase_ARF/SAR"/>
</dbReference>
<evidence type="ECO:0000313" key="6">
    <source>
        <dbReference type="Proteomes" id="UP000037460"/>
    </source>
</evidence>
<gene>
    <name evidence="5" type="ORF">Ctob_000871</name>
</gene>
<dbReference type="SMART" id="SM00178">
    <property type="entry name" value="SAR"/>
    <property type="match status" value="1"/>
</dbReference>
<keyword evidence="1 3" id="KW-0547">Nucleotide-binding</keyword>
<accession>A0A0M0JB11</accession>
<dbReference type="PRINTS" id="PR00449">
    <property type="entry name" value="RASTRNSFRMNG"/>
</dbReference>
<evidence type="ECO:0000256" key="1">
    <source>
        <dbReference type="ARBA" id="ARBA00022741"/>
    </source>
</evidence>
<sequence length="258" mass="27686">MIARDAPPALQTLVSALLRTKLELAIAGLDSCGKTTLCATLPHASAAGPMMAPMQTAPTIGLVVQRARTRGIDLMLWDLGGHHRFRDDWKRHARGCGALIFVVDCANESRLVEARQALQRLLEDPIVGGLPLLVLANKVDLLTPADRAREEVSGWRALVEQLNLGGEVSGSSSRQWSVLGVSATRGTNLDKVVRWLVLQAHGAGPAPSVDTDDGPSGHSRLSWQSVSTAVSSAKRRWTKSGRYTSVLADASRSLIFSE</sequence>
<dbReference type="SMART" id="SM00177">
    <property type="entry name" value="ARF"/>
    <property type="match status" value="1"/>
</dbReference>
<feature type="binding site" evidence="3">
    <location>
        <position position="81"/>
    </location>
    <ligand>
        <name>GTP</name>
        <dbReference type="ChEBI" id="CHEBI:37565"/>
    </ligand>
</feature>
<reference evidence="6" key="1">
    <citation type="journal article" date="2015" name="PLoS Genet.">
        <title>Genome Sequence and Transcriptome Analyses of Chrysochromulina tobin: Metabolic Tools for Enhanced Algal Fitness in the Prominent Order Prymnesiales (Haptophyceae).</title>
        <authorList>
            <person name="Hovde B.T."/>
            <person name="Deodato C.R."/>
            <person name="Hunsperger H.M."/>
            <person name="Ryken S.A."/>
            <person name="Yost W."/>
            <person name="Jha R.K."/>
            <person name="Patterson J."/>
            <person name="Monnat R.J. Jr."/>
            <person name="Barlow S.B."/>
            <person name="Starkenburg S.R."/>
            <person name="Cattolico R.A."/>
        </authorList>
    </citation>
    <scope>NUCLEOTIDE SEQUENCE</scope>
    <source>
        <strain evidence="6">CCMP291</strain>
    </source>
</reference>
<dbReference type="Pfam" id="PF00025">
    <property type="entry name" value="Arf"/>
    <property type="match status" value="1"/>
</dbReference>
<feature type="binding site" evidence="4">
    <location>
        <position position="35"/>
    </location>
    <ligand>
        <name>Mg(2+)</name>
        <dbReference type="ChEBI" id="CHEBI:18420"/>
    </ligand>
</feature>
<evidence type="ECO:0000256" key="3">
    <source>
        <dbReference type="PIRSR" id="PIRSR606689-1"/>
    </source>
</evidence>
<keyword evidence="4" id="KW-0460">Magnesium</keyword>
<dbReference type="GO" id="GO:0046872">
    <property type="term" value="F:metal ion binding"/>
    <property type="evidence" value="ECO:0007669"/>
    <property type="project" value="UniProtKB-KW"/>
</dbReference>
<evidence type="ECO:0000313" key="5">
    <source>
        <dbReference type="EMBL" id="KOO23761.1"/>
    </source>
</evidence>
<dbReference type="GO" id="GO:0003924">
    <property type="term" value="F:GTPase activity"/>
    <property type="evidence" value="ECO:0007669"/>
    <property type="project" value="InterPro"/>
</dbReference>
<keyword evidence="6" id="KW-1185">Reference proteome</keyword>
<dbReference type="PANTHER" id="PTHR45732:SF2">
    <property type="entry name" value="ADP-RIBOSYLATION FACTOR LIKE PROTEIN"/>
    <property type="match status" value="1"/>
</dbReference>
<dbReference type="GO" id="GO:0005525">
    <property type="term" value="F:GTP binding"/>
    <property type="evidence" value="ECO:0007669"/>
    <property type="project" value="UniProtKB-KW"/>
</dbReference>
<organism evidence="5 6">
    <name type="scientific">Chrysochromulina tobinii</name>
    <dbReference type="NCBI Taxonomy" id="1460289"/>
    <lineage>
        <taxon>Eukaryota</taxon>
        <taxon>Haptista</taxon>
        <taxon>Haptophyta</taxon>
        <taxon>Prymnesiophyceae</taxon>
        <taxon>Prymnesiales</taxon>
        <taxon>Chrysochromulinaceae</taxon>
        <taxon>Chrysochromulina</taxon>
    </lineage>
</organism>
<dbReference type="InterPro" id="IPR027417">
    <property type="entry name" value="P-loop_NTPase"/>
</dbReference>
<name>A0A0M0JB11_9EUKA</name>
<dbReference type="PANTHER" id="PTHR45732">
    <property type="entry name" value="ADP-RIBOSYLATION FACTOR-LIKE PROTEIN 8"/>
    <property type="match status" value="1"/>
</dbReference>
<dbReference type="Proteomes" id="UP000037460">
    <property type="component" value="Unassembled WGS sequence"/>
</dbReference>
<dbReference type="Gene3D" id="3.40.50.300">
    <property type="entry name" value="P-loop containing nucleotide triphosphate hydrolases"/>
    <property type="match status" value="1"/>
</dbReference>
<dbReference type="EMBL" id="JWZX01003158">
    <property type="protein sequence ID" value="KOO23761.1"/>
    <property type="molecule type" value="Genomic_DNA"/>
</dbReference>
<feature type="binding site" evidence="3">
    <location>
        <begin position="28"/>
        <end position="35"/>
    </location>
    <ligand>
        <name>GTP</name>
        <dbReference type="ChEBI" id="CHEBI:37565"/>
    </ligand>
</feature>
<dbReference type="SUPFAM" id="SSF52540">
    <property type="entry name" value="P-loop containing nucleoside triphosphate hydrolases"/>
    <property type="match status" value="1"/>
</dbReference>